<accession>A0AB34PUM5</accession>
<evidence type="ECO:0000256" key="1">
    <source>
        <dbReference type="ARBA" id="ARBA00004477"/>
    </source>
</evidence>
<evidence type="ECO:0000313" key="9">
    <source>
        <dbReference type="EMBL" id="KGR12668.1"/>
    </source>
</evidence>
<dbReference type="AlphaFoldDB" id="A0AB34PUM5"/>
<keyword evidence="5 8" id="KW-1133">Transmembrane helix</keyword>
<evidence type="ECO:0000256" key="6">
    <source>
        <dbReference type="ARBA" id="ARBA00023136"/>
    </source>
</evidence>
<name>A0AB34PUM5_CANAX</name>
<evidence type="ECO:0000256" key="2">
    <source>
        <dbReference type="ARBA" id="ARBA00007475"/>
    </source>
</evidence>
<feature type="transmembrane region" description="Helical" evidence="8">
    <location>
        <begin position="248"/>
        <end position="268"/>
    </location>
</feature>
<comment type="similarity">
    <text evidence="2">Belongs to the INSIG family.</text>
</comment>
<protein>
    <submittedName>
        <fullName evidence="9">Uncharacterized protein</fullName>
    </submittedName>
</protein>
<comment type="subcellular location">
    <subcellularLocation>
        <location evidence="1">Endoplasmic reticulum membrane</location>
        <topology evidence="1">Multi-pass membrane protein</topology>
    </subcellularLocation>
</comment>
<dbReference type="GO" id="GO:0016126">
    <property type="term" value="P:sterol biosynthetic process"/>
    <property type="evidence" value="ECO:0007669"/>
    <property type="project" value="TreeGrafter"/>
</dbReference>
<dbReference type="PANTHER" id="PTHR15301:SF3">
    <property type="entry name" value="PROTEIN NSG1-RELATED"/>
    <property type="match status" value="1"/>
</dbReference>
<evidence type="ECO:0000256" key="4">
    <source>
        <dbReference type="ARBA" id="ARBA00022824"/>
    </source>
</evidence>
<dbReference type="EMBL" id="AJIX01000015">
    <property type="protein sequence ID" value="KGR12668.1"/>
    <property type="molecule type" value="Genomic_DNA"/>
</dbReference>
<keyword evidence="4" id="KW-0256">Endoplasmic reticulum</keyword>
<dbReference type="Proteomes" id="UP000030161">
    <property type="component" value="Unassembled WGS sequence"/>
</dbReference>
<feature type="compositionally biased region" description="Low complexity" evidence="7">
    <location>
        <begin position="18"/>
        <end position="33"/>
    </location>
</feature>
<feature type="region of interest" description="Disordered" evidence="7">
    <location>
        <begin position="1"/>
        <end position="43"/>
    </location>
</feature>
<dbReference type="PANTHER" id="PTHR15301">
    <property type="entry name" value="INSULIN-INDUCED GENE 1"/>
    <property type="match status" value="1"/>
</dbReference>
<proteinExistence type="inferred from homology"/>
<dbReference type="Pfam" id="PF07281">
    <property type="entry name" value="INSIG"/>
    <property type="match status" value="1"/>
</dbReference>
<evidence type="ECO:0000256" key="7">
    <source>
        <dbReference type="SAM" id="MobiDB-lite"/>
    </source>
</evidence>
<evidence type="ECO:0000256" key="5">
    <source>
        <dbReference type="ARBA" id="ARBA00022989"/>
    </source>
</evidence>
<feature type="transmembrane region" description="Helical" evidence="8">
    <location>
        <begin position="275"/>
        <end position="291"/>
    </location>
</feature>
<keyword evidence="3 8" id="KW-0812">Transmembrane</keyword>
<evidence type="ECO:0000313" key="10">
    <source>
        <dbReference type="Proteomes" id="UP000030161"/>
    </source>
</evidence>
<comment type="caution">
    <text evidence="9">The sequence shown here is derived from an EMBL/GenBank/DDBJ whole genome shotgun (WGS) entry which is preliminary data.</text>
</comment>
<organism evidence="9 10">
    <name type="scientific">Candida albicans P78048</name>
    <dbReference type="NCBI Taxonomy" id="1094989"/>
    <lineage>
        <taxon>Eukaryota</taxon>
        <taxon>Fungi</taxon>
        <taxon>Dikarya</taxon>
        <taxon>Ascomycota</taxon>
        <taxon>Saccharomycotina</taxon>
        <taxon>Pichiomycetes</taxon>
        <taxon>Debaryomycetaceae</taxon>
        <taxon>Candida/Lodderomyces clade</taxon>
        <taxon>Candida</taxon>
    </lineage>
</organism>
<dbReference type="GO" id="GO:0005789">
    <property type="term" value="C:endoplasmic reticulum membrane"/>
    <property type="evidence" value="ECO:0007669"/>
    <property type="project" value="UniProtKB-SubCell"/>
</dbReference>
<gene>
    <name evidence="9" type="ORF">MG3_02752</name>
</gene>
<keyword evidence="6 8" id="KW-0472">Membrane</keyword>
<evidence type="ECO:0000256" key="3">
    <source>
        <dbReference type="ARBA" id="ARBA00022692"/>
    </source>
</evidence>
<evidence type="ECO:0000256" key="8">
    <source>
        <dbReference type="SAM" id="Phobius"/>
    </source>
</evidence>
<sequence length="335" mass="36818">MAELRKIALSNSNLKNMASPSSSTPGSSGASSPQGNGMAKTDSLVNLTQPELYGIFRNDSNTSLSKEFEEDSAEIEFKVNSRLNKSTATTTTSSSSSSEAKYSKNEDFEKYLPLPLKIVVLTLASFIYNEVTSQINFNHTQSNYPLTIKHLFKISSYIHLDEYLAFVGQSKYGHLVDETFALMIQGLVMASFHPILDYYLPKSLTKRLLSSNPNPSSSTSYSTLINDLIRSSVAFLGVSYAIRNIEWSSFLQVAIIYSLVSPGLWLLLDGTISGLIGSLVVSIAACSVVYYQNYQYLNGVGDASPVELVAIWLWIGSFVFGGLIVFGKLGRFLFQ</sequence>
<feature type="transmembrane region" description="Helical" evidence="8">
    <location>
        <begin position="311"/>
        <end position="334"/>
    </location>
</feature>
<dbReference type="InterPro" id="IPR025929">
    <property type="entry name" value="INSIG_fam"/>
</dbReference>
<reference evidence="9 10" key="1">
    <citation type="submission" date="2013-12" db="EMBL/GenBank/DDBJ databases">
        <title>The Genome Sequence of Candida albicans P78048.</title>
        <authorList>
            <consortium name="The Broad Institute Genome Sequencing Platform"/>
            <consortium name="The Broad Institute Genome Sequencing Center for Infectious Disease"/>
            <person name="Cuomo C."/>
            <person name="Bennett R."/>
            <person name="Hirakawa M."/>
            <person name="Noverr M."/>
            <person name="Mitchell A."/>
            <person name="Young S.K."/>
            <person name="Zeng Q."/>
            <person name="Gargeya S."/>
            <person name="Fitzgerald M."/>
            <person name="Abouelleil A."/>
            <person name="Alvarado L."/>
            <person name="Berlin A.M."/>
            <person name="Chapman S.B."/>
            <person name="Dewar J."/>
            <person name="Goldberg J."/>
            <person name="Griggs A."/>
            <person name="Gujja S."/>
            <person name="Hansen M."/>
            <person name="Howarth C."/>
            <person name="Imamovic A."/>
            <person name="Larimer J."/>
            <person name="McCowan C."/>
            <person name="Murphy C."/>
            <person name="Pearson M."/>
            <person name="Priest M."/>
            <person name="Roberts A."/>
            <person name="Saif S."/>
            <person name="Shea T."/>
            <person name="Sykes S."/>
            <person name="Wortman J."/>
            <person name="Nusbaum C."/>
            <person name="Birren B."/>
        </authorList>
    </citation>
    <scope>NUCLEOTIDE SEQUENCE [LARGE SCALE GENOMIC DNA]</scope>
    <source>
        <strain evidence="9 10">P78048</strain>
    </source>
</reference>